<dbReference type="GO" id="GO:0006520">
    <property type="term" value="P:amino acid metabolic process"/>
    <property type="evidence" value="ECO:0007669"/>
    <property type="project" value="InterPro"/>
</dbReference>
<dbReference type="GO" id="GO:0005829">
    <property type="term" value="C:cytosol"/>
    <property type="evidence" value="ECO:0007669"/>
    <property type="project" value="TreeGrafter"/>
</dbReference>
<dbReference type="EMBL" id="LAZR01060817">
    <property type="protein sequence ID" value="KKK64889.1"/>
    <property type="molecule type" value="Genomic_DNA"/>
</dbReference>
<accession>A0A0F8ZEK1</accession>
<dbReference type="PANTHER" id="PTHR45753:SF6">
    <property type="entry name" value="ASPARTATE CARBAMOYLTRANSFERASE"/>
    <property type="match status" value="1"/>
</dbReference>
<evidence type="ECO:0000256" key="2">
    <source>
        <dbReference type="SAM" id="MobiDB-lite"/>
    </source>
</evidence>
<dbReference type="InterPro" id="IPR006132">
    <property type="entry name" value="Asp/Orn_carbamoyltranf_P-bd"/>
</dbReference>
<feature type="domain" description="Aspartate/ornithine carbamoyltransferase carbamoyl-P binding" evidence="3">
    <location>
        <begin position="24"/>
        <end position="166"/>
    </location>
</feature>
<feature type="region of interest" description="Disordered" evidence="2">
    <location>
        <begin position="225"/>
        <end position="247"/>
    </location>
</feature>
<dbReference type="InterPro" id="IPR006130">
    <property type="entry name" value="Asp/Orn_carbamoylTrfase"/>
</dbReference>
<dbReference type="GO" id="GO:0016743">
    <property type="term" value="F:carboxyl- or carbamoyltransferase activity"/>
    <property type="evidence" value="ECO:0007669"/>
    <property type="project" value="InterPro"/>
</dbReference>
<evidence type="ECO:0000256" key="1">
    <source>
        <dbReference type="ARBA" id="ARBA00022679"/>
    </source>
</evidence>
<evidence type="ECO:0000259" key="3">
    <source>
        <dbReference type="Pfam" id="PF02729"/>
    </source>
</evidence>
<protein>
    <recommendedName>
        <fullName evidence="3">Aspartate/ornithine carbamoyltransferase carbamoyl-P binding domain-containing protein</fullName>
    </recommendedName>
</protein>
<dbReference type="SUPFAM" id="SSF53671">
    <property type="entry name" value="Aspartate/ornithine carbamoyltransferase"/>
    <property type="match status" value="1"/>
</dbReference>
<gene>
    <name evidence="4" type="ORF">LCGC14_2979650</name>
</gene>
<organism evidence="4">
    <name type="scientific">marine sediment metagenome</name>
    <dbReference type="NCBI Taxonomy" id="412755"/>
    <lineage>
        <taxon>unclassified sequences</taxon>
        <taxon>metagenomes</taxon>
        <taxon>ecological metagenomes</taxon>
    </lineage>
</organism>
<dbReference type="GO" id="GO:0016597">
    <property type="term" value="F:amino acid binding"/>
    <property type="evidence" value="ECO:0007669"/>
    <property type="project" value="InterPro"/>
</dbReference>
<keyword evidence="1" id="KW-0808">Transferase</keyword>
<dbReference type="PANTHER" id="PTHR45753">
    <property type="entry name" value="ORNITHINE CARBAMOYLTRANSFERASE, MITOCHONDRIAL"/>
    <property type="match status" value="1"/>
</dbReference>
<dbReference type="InterPro" id="IPR036901">
    <property type="entry name" value="Asp/Orn_carbamoylTrfase_sf"/>
</dbReference>
<reference evidence="4" key="1">
    <citation type="journal article" date="2015" name="Nature">
        <title>Complex archaea that bridge the gap between prokaryotes and eukaryotes.</title>
        <authorList>
            <person name="Spang A."/>
            <person name="Saw J.H."/>
            <person name="Jorgensen S.L."/>
            <person name="Zaremba-Niedzwiedzka K."/>
            <person name="Martijn J."/>
            <person name="Lind A.E."/>
            <person name="van Eijk R."/>
            <person name="Schleper C."/>
            <person name="Guy L."/>
            <person name="Ettema T.J."/>
        </authorList>
    </citation>
    <scope>NUCLEOTIDE SEQUENCE</scope>
</reference>
<dbReference type="Pfam" id="PF02729">
    <property type="entry name" value="OTCace_N"/>
    <property type="match status" value="1"/>
</dbReference>
<evidence type="ECO:0000313" key="4">
    <source>
        <dbReference type="EMBL" id="KKK64889.1"/>
    </source>
</evidence>
<comment type="caution">
    <text evidence="4">The sequence shown here is derived from an EMBL/GenBank/DDBJ whole genome shotgun (WGS) entry which is preliminary data.</text>
</comment>
<name>A0A0F8ZEK1_9ZZZZ</name>
<dbReference type="PROSITE" id="PS00097">
    <property type="entry name" value="CARBAMOYLTRANSFERASE"/>
    <property type="match status" value="1"/>
</dbReference>
<dbReference type="AlphaFoldDB" id="A0A0F8ZEK1"/>
<dbReference type="PRINTS" id="PR00100">
    <property type="entry name" value="AOTCASE"/>
</dbReference>
<sequence>MSEQPTVSGGAIAALEVQPAWERRHVLDLDDFTRPEIEIVMETTDAMKEVLGREVPRVPALRGKTIVTLFYEASTRTRASFELAAKALGADVINIAAGGSSVEKGESLYDTVRTLQAVGAQMLVMRHGSSGAPYLVARHVEMNVVNGGDGWHAHPTQGLLDLYTMRSHLGDLRGKRVVIIGDIAHSRVARSNLWGLATLGAEVVVCAPPTLLPYGMRPVGSPPEEPLALPRVQSRPISTGPSRARTW</sequence>
<dbReference type="Gene3D" id="3.40.50.1370">
    <property type="entry name" value="Aspartate/ornithine carbamoyltransferase"/>
    <property type="match status" value="2"/>
</dbReference>
<proteinExistence type="predicted"/>
<dbReference type="PRINTS" id="PR00101">
    <property type="entry name" value="ATCASE"/>
</dbReference>